<reference evidence="13 14" key="1">
    <citation type="submission" date="2021-01" db="EMBL/GenBank/DDBJ databases">
        <title>Prevotella A2931 sp. nov.</title>
        <authorList>
            <person name="Buhl M."/>
            <person name="Oberhettinger P."/>
        </authorList>
    </citation>
    <scope>NUCLEOTIDE SEQUENCE [LARGE SCALE GENOMIC DNA]</scope>
    <source>
        <strain evidence="13 14">A2931</strain>
    </source>
</reference>
<dbReference type="InterPro" id="IPR018247">
    <property type="entry name" value="EF_Hand_1_Ca_BS"/>
</dbReference>
<dbReference type="SUPFAM" id="SSF49464">
    <property type="entry name" value="Carboxypeptidase regulatory domain-like"/>
    <property type="match status" value="1"/>
</dbReference>
<dbReference type="InterPro" id="IPR037066">
    <property type="entry name" value="Plug_dom_sf"/>
</dbReference>
<dbReference type="EMBL" id="JAERMS010000001">
    <property type="protein sequence ID" value="MBO1362301.1"/>
    <property type="molecule type" value="Genomic_DNA"/>
</dbReference>
<proteinExistence type="inferred from homology"/>
<accession>A0ABS3M2E0</accession>
<dbReference type="InterPro" id="IPR012910">
    <property type="entry name" value="Plug_dom"/>
</dbReference>
<keyword evidence="7 8" id="KW-0998">Cell outer membrane</keyword>
<comment type="caution">
    <text evidence="13">The sequence shown here is derived from an EMBL/GenBank/DDBJ whole genome shotgun (WGS) entry which is preliminary data.</text>
</comment>
<evidence type="ECO:0000256" key="8">
    <source>
        <dbReference type="PROSITE-ProRule" id="PRU01360"/>
    </source>
</evidence>
<dbReference type="Pfam" id="PF13715">
    <property type="entry name" value="CarbopepD_reg_2"/>
    <property type="match status" value="1"/>
</dbReference>
<feature type="signal peptide" evidence="10">
    <location>
        <begin position="1"/>
        <end position="30"/>
    </location>
</feature>
<dbReference type="InterPro" id="IPR023996">
    <property type="entry name" value="TonB-dep_OMP_SusC/RagA"/>
</dbReference>
<evidence type="ECO:0000313" key="14">
    <source>
        <dbReference type="Proteomes" id="UP000664265"/>
    </source>
</evidence>
<dbReference type="InterPro" id="IPR023997">
    <property type="entry name" value="TonB-dep_OMP_SusC/RagA_CS"/>
</dbReference>
<evidence type="ECO:0000313" key="13">
    <source>
        <dbReference type="EMBL" id="MBO1362301.1"/>
    </source>
</evidence>
<sequence>MNTNLKNLSRTRFLQPLVALLTIFSLSAAAQNKTVTGTVTDAADGEPLIGATVSTGRNGAGAVTDFNGNFRISVPEGTRRLTFSYVGYTSKTVAIAGTRLDVKLESDQRSLGEVVVIGYGVQRKSDLTGSVSSVSGKDFNQGVVNSPEQLINGKVSGVQIVSGGGSPSAGSTIRIRGGASLNASNDPLIVLDGVPMEVGASVSGSGNFLSLINPNDIESMTILKDAASTAIYGSRASNGVILITTKKGTATKRPWISFSTTNSVAYKTRTPDMMARDEMFGLVNAQGSDAQKALINADINTDWNDVIYKKAFATDNNIGISGQLAGLLPYRLSLGYSNQDGILRTDNVTRYTGSLTLSPSLLDNHLKLVVNAKATRSDNRFANTDAIWSAATRSPFSPVHSGREAFLGYEEAADAAGVPITGATGNPLGLLCNYRSTSDVWRYVGSLDADYSLHFLPELHAHVTVGLDNSRGEGHIYVPAAAYQYYLTKGRDYDYGPQKNTNRLATVYFNYNKYFETIKSNVDVTVGYDYQYWKYTNAAYRELNAADPQEQQAASAADDQRHVLLSYYGRLNYSLASRYLLSFSLRRDGSSRFGKANRWGTFPSLALGWRVHEEPFFEPLRRVVDNLKLRASYGVTGQQDGIANYGYFPLYTLSQSGAHYMFGGKPIATYRPSAYNANLKWETTRSFNIGLDFGLRGDRLSGSVDYYRRKTEDLLATVPVAAGTNFDKQILSNVGNISSSGVEFSLKATPVKTENYTWDLGFNATYQHTKITNLRLNAAAQSPNTPVGAIESHYVQVLSEGYAPYSYYVYKQIYDEKTGRPIEGLYADLNGDGSVDSRDLYHYHSPAPTWIFGFTTSFSYKKWTVATSLRANVGNYLYNGMAMNTGAWETMSYNSYQLNRLHASYLDTGFRKRQHESDYYVENASFLKMDNIQLAYNFGRISKWFSLNASAMVQNVFTITKYTGVGPECAGGIDMTVYPRPRVFSLTLGLEF</sequence>
<dbReference type="PROSITE" id="PS52016">
    <property type="entry name" value="TONB_DEPENDENT_REC_3"/>
    <property type="match status" value="1"/>
</dbReference>
<evidence type="ECO:0000256" key="7">
    <source>
        <dbReference type="ARBA" id="ARBA00023237"/>
    </source>
</evidence>
<dbReference type="InterPro" id="IPR039426">
    <property type="entry name" value="TonB-dep_rcpt-like"/>
</dbReference>
<dbReference type="PROSITE" id="PS00018">
    <property type="entry name" value="EF_HAND_1"/>
    <property type="match status" value="1"/>
</dbReference>
<evidence type="ECO:0000256" key="10">
    <source>
        <dbReference type="SAM" id="SignalP"/>
    </source>
</evidence>
<dbReference type="Pfam" id="PF00593">
    <property type="entry name" value="TonB_dep_Rec_b-barrel"/>
    <property type="match status" value="1"/>
</dbReference>
<name>A0ABS3M2E0_9BACT</name>
<feature type="chain" id="PRO_5045284309" evidence="10">
    <location>
        <begin position="31"/>
        <end position="992"/>
    </location>
</feature>
<keyword evidence="13" id="KW-0675">Receptor</keyword>
<evidence type="ECO:0000256" key="1">
    <source>
        <dbReference type="ARBA" id="ARBA00004571"/>
    </source>
</evidence>
<dbReference type="InterPro" id="IPR000531">
    <property type="entry name" value="Beta-barrel_TonB"/>
</dbReference>
<keyword evidence="14" id="KW-1185">Reference proteome</keyword>
<evidence type="ECO:0000256" key="5">
    <source>
        <dbReference type="ARBA" id="ARBA00023077"/>
    </source>
</evidence>
<keyword evidence="3 8" id="KW-1134">Transmembrane beta strand</keyword>
<evidence type="ECO:0000256" key="4">
    <source>
        <dbReference type="ARBA" id="ARBA00022692"/>
    </source>
</evidence>
<keyword evidence="5 9" id="KW-0798">TonB box</keyword>
<keyword evidence="2 8" id="KW-0813">Transport</keyword>
<organism evidence="13 14">
    <name type="scientific">Prevotella illustrans</name>
    <dbReference type="NCBI Taxonomy" id="2800387"/>
    <lineage>
        <taxon>Bacteria</taxon>
        <taxon>Pseudomonadati</taxon>
        <taxon>Bacteroidota</taxon>
        <taxon>Bacteroidia</taxon>
        <taxon>Bacteroidales</taxon>
        <taxon>Prevotellaceae</taxon>
        <taxon>Prevotella</taxon>
    </lineage>
</organism>
<evidence type="ECO:0000256" key="9">
    <source>
        <dbReference type="RuleBase" id="RU003357"/>
    </source>
</evidence>
<dbReference type="Gene3D" id="2.60.40.1120">
    <property type="entry name" value="Carboxypeptidase-like, regulatory domain"/>
    <property type="match status" value="1"/>
</dbReference>
<keyword evidence="6 8" id="KW-0472">Membrane</keyword>
<dbReference type="Gene3D" id="2.40.170.20">
    <property type="entry name" value="TonB-dependent receptor, beta-barrel domain"/>
    <property type="match status" value="1"/>
</dbReference>
<evidence type="ECO:0000259" key="12">
    <source>
        <dbReference type="Pfam" id="PF07715"/>
    </source>
</evidence>
<dbReference type="Proteomes" id="UP000664265">
    <property type="component" value="Unassembled WGS sequence"/>
</dbReference>
<protein>
    <submittedName>
        <fullName evidence="13">TonB-dependent receptor</fullName>
    </submittedName>
</protein>
<dbReference type="NCBIfam" id="TIGR04057">
    <property type="entry name" value="SusC_RagA_signa"/>
    <property type="match status" value="1"/>
</dbReference>
<dbReference type="SUPFAM" id="SSF56935">
    <property type="entry name" value="Porins"/>
    <property type="match status" value="1"/>
</dbReference>
<keyword evidence="10" id="KW-0732">Signal</keyword>
<keyword evidence="4 8" id="KW-0812">Transmembrane</keyword>
<dbReference type="NCBIfam" id="TIGR04056">
    <property type="entry name" value="OMP_RagA_SusC"/>
    <property type="match status" value="1"/>
</dbReference>
<evidence type="ECO:0000256" key="2">
    <source>
        <dbReference type="ARBA" id="ARBA00022448"/>
    </source>
</evidence>
<gene>
    <name evidence="13" type="ORF">JHU38_00640</name>
</gene>
<evidence type="ECO:0000256" key="6">
    <source>
        <dbReference type="ARBA" id="ARBA00023136"/>
    </source>
</evidence>
<dbReference type="RefSeq" id="WP_107581523.1">
    <property type="nucleotide sequence ID" value="NZ_JAERMS010000001.1"/>
</dbReference>
<comment type="subcellular location">
    <subcellularLocation>
        <location evidence="1 8">Cell outer membrane</location>
        <topology evidence="1 8">Multi-pass membrane protein</topology>
    </subcellularLocation>
</comment>
<evidence type="ECO:0000256" key="3">
    <source>
        <dbReference type="ARBA" id="ARBA00022452"/>
    </source>
</evidence>
<feature type="domain" description="TonB-dependent receptor plug" evidence="12">
    <location>
        <begin position="124"/>
        <end position="240"/>
    </location>
</feature>
<evidence type="ECO:0000259" key="11">
    <source>
        <dbReference type="Pfam" id="PF00593"/>
    </source>
</evidence>
<dbReference type="Pfam" id="PF07715">
    <property type="entry name" value="Plug"/>
    <property type="match status" value="1"/>
</dbReference>
<feature type="domain" description="TonB-dependent receptor-like beta-barrel" evidence="11">
    <location>
        <begin position="435"/>
        <end position="905"/>
    </location>
</feature>
<comment type="similarity">
    <text evidence="8 9">Belongs to the TonB-dependent receptor family.</text>
</comment>
<dbReference type="Gene3D" id="2.170.130.10">
    <property type="entry name" value="TonB-dependent receptor, plug domain"/>
    <property type="match status" value="1"/>
</dbReference>
<dbReference type="InterPro" id="IPR036942">
    <property type="entry name" value="Beta-barrel_TonB_sf"/>
</dbReference>
<dbReference type="InterPro" id="IPR008969">
    <property type="entry name" value="CarboxyPept-like_regulatory"/>
</dbReference>